<dbReference type="SUPFAM" id="SSF161098">
    <property type="entry name" value="MetI-like"/>
    <property type="match status" value="1"/>
</dbReference>
<evidence type="ECO:0000256" key="4">
    <source>
        <dbReference type="ARBA" id="ARBA00022692"/>
    </source>
</evidence>
<feature type="transmembrane region" description="Helical" evidence="7">
    <location>
        <begin position="12"/>
        <end position="35"/>
    </location>
</feature>
<keyword evidence="4 7" id="KW-0812">Transmembrane</keyword>
<dbReference type="PROSITE" id="PS50928">
    <property type="entry name" value="ABC_TM1"/>
    <property type="match status" value="1"/>
</dbReference>
<keyword evidence="5 7" id="KW-1133">Transmembrane helix</keyword>
<dbReference type="CDD" id="cd06261">
    <property type="entry name" value="TM_PBP2"/>
    <property type="match status" value="1"/>
</dbReference>
<dbReference type="InterPro" id="IPR000515">
    <property type="entry name" value="MetI-like"/>
</dbReference>
<keyword evidence="10" id="KW-1185">Reference proteome</keyword>
<feature type="transmembrane region" description="Helical" evidence="7">
    <location>
        <begin position="209"/>
        <end position="228"/>
    </location>
</feature>
<comment type="subcellular location">
    <subcellularLocation>
        <location evidence="1 7">Cell membrane</location>
        <topology evidence="1 7">Multi-pass membrane protein</topology>
    </subcellularLocation>
</comment>
<dbReference type="Proteomes" id="UP001235712">
    <property type="component" value="Unassembled WGS sequence"/>
</dbReference>
<feature type="transmembrane region" description="Helical" evidence="7">
    <location>
        <begin position="113"/>
        <end position="134"/>
    </location>
</feature>
<proteinExistence type="inferred from homology"/>
<keyword evidence="6 7" id="KW-0472">Membrane</keyword>
<dbReference type="PANTHER" id="PTHR43163">
    <property type="entry name" value="DIPEPTIDE TRANSPORT SYSTEM PERMEASE PROTEIN DPPB-RELATED"/>
    <property type="match status" value="1"/>
</dbReference>
<evidence type="ECO:0000259" key="8">
    <source>
        <dbReference type="PROSITE" id="PS50928"/>
    </source>
</evidence>
<dbReference type="EMBL" id="JAUSQZ010000001">
    <property type="protein sequence ID" value="MDP9828563.1"/>
    <property type="molecule type" value="Genomic_DNA"/>
</dbReference>
<evidence type="ECO:0000256" key="5">
    <source>
        <dbReference type="ARBA" id="ARBA00022989"/>
    </source>
</evidence>
<feature type="transmembrane region" description="Helical" evidence="7">
    <location>
        <begin position="146"/>
        <end position="173"/>
    </location>
</feature>
<protein>
    <submittedName>
        <fullName evidence="9">Peptide/nickel transport system permease protein</fullName>
    </submittedName>
</protein>
<gene>
    <name evidence="9" type="ORF">J2S57_004312</name>
</gene>
<dbReference type="Gene3D" id="1.10.3720.10">
    <property type="entry name" value="MetI-like"/>
    <property type="match status" value="1"/>
</dbReference>
<feature type="transmembrane region" description="Helical" evidence="7">
    <location>
        <begin position="269"/>
        <end position="293"/>
    </location>
</feature>
<comment type="similarity">
    <text evidence="7">Belongs to the binding-protein-dependent transport system permease family.</text>
</comment>
<reference evidence="9 10" key="1">
    <citation type="submission" date="2023-07" db="EMBL/GenBank/DDBJ databases">
        <title>Sequencing the genomes of 1000 actinobacteria strains.</title>
        <authorList>
            <person name="Klenk H.-P."/>
        </authorList>
    </citation>
    <scope>NUCLEOTIDE SEQUENCE [LARGE SCALE GENOMIC DNA]</scope>
    <source>
        <strain evidence="9 10">DSM 44388</strain>
    </source>
</reference>
<evidence type="ECO:0000256" key="6">
    <source>
        <dbReference type="ARBA" id="ARBA00023136"/>
    </source>
</evidence>
<keyword evidence="2 7" id="KW-0813">Transport</keyword>
<evidence type="ECO:0000313" key="9">
    <source>
        <dbReference type="EMBL" id="MDP9828563.1"/>
    </source>
</evidence>
<name>A0ABT9P7B9_9ACTN</name>
<feature type="domain" description="ABC transmembrane type-1" evidence="8">
    <location>
        <begin position="107"/>
        <end position="336"/>
    </location>
</feature>
<dbReference type="Pfam" id="PF00528">
    <property type="entry name" value="BPD_transp_1"/>
    <property type="match status" value="1"/>
</dbReference>
<dbReference type="PANTHER" id="PTHR43163:SF6">
    <property type="entry name" value="DIPEPTIDE TRANSPORT SYSTEM PERMEASE PROTEIN DPPB-RELATED"/>
    <property type="match status" value="1"/>
</dbReference>
<evidence type="ECO:0000313" key="10">
    <source>
        <dbReference type="Proteomes" id="UP001235712"/>
    </source>
</evidence>
<evidence type="ECO:0000256" key="1">
    <source>
        <dbReference type="ARBA" id="ARBA00004651"/>
    </source>
</evidence>
<evidence type="ECO:0000256" key="3">
    <source>
        <dbReference type="ARBA" id="ARBA00022475"/>
    </source>
</evidence>
<dbReference type="RefSeq" id="WP_307245868.1">
    <property type="nucleotide sequence ID" value="NZ_JAUSQZ010000001.1"/>
</dbReference>
<evidence type="ECO:0000256" key="2">
    <source>
        <dbReference type="ARBA" id="ARBA00022448"/>
    </source>
</evidence>
<keyword evidence="3" id="KW-1003">Cell membrane</keyword>
<sequence length="346" mass="36652">MTRNPATRTIALRLLTVPLVLWALATLVFVALRFLPGSPATSLAAGGASDQSAEQITANADQISESLGLSQPLPVQYLTYLGDLIRGDFGSSYFGGNDVLSLLRSALPATIELTVAAMLAAVVIGGVSGLVAALRKDTPVDTGIRAAATVTFSLPWFALGVLGIVVFGVWLGWLPVLGRLPNRLEYEPLTNFVLLDAVLQDRPELIWPWIQHLILPAATLALSTAGFITRIVRASVLEVLGDDFVRTAQMKGLGEGQVVRKHVLRNASLPIITVLGLQFGTLLGGSTVTETVFSYPGVGVLLVDAVLQRDYPVVQGAALAIALLFVLVNAAVDVLYLVLDPRLGKS</sequence>
<evidence type="ECO:0000256" key="7">
    <source>
        <dbReference type="RuleBase" id="RU363032"/>
    </source>
</evidence>
<organism evidence="9 10">
    <name type="scientific">Kineosporia succinea</name>
    <dbReference type="NCBI Taxonomy" id="84632"/>
    <lineage>
        <taxon>Bacteria</taxon>
        <taxon>Bacillati</taxon>
        <taxon>Actinomycetota</taxon>
        <taxon>Actinomycetes</taxon>
        <taxon>Kineosporiales</taxon>
        <taxon>Kineosporiaceae</taxon>
        <taxon>Kineosporia</taxon>
    </lineage>
</organism>
<comment type="caution">
    <text evidence="9">The sequence shown here is derived from an EMBL/GenBank/DDBJ whole genome shotgun (WGS) entry which is preliminary data.</text>
</comment>
<accession>A0ABT9P7B9</accession>
<feature type="transmembrane region" description="Helical" evidence="7">
    <location>
        <begin position="313"/>
        <end position="339"/>
    </location>
</feature>
<dbReference type="InterPro" id="IPR035906">
    <property type="entry name" value="MetI-like_sf"/>
</dbReference>